<protein>
    <submittedName>
        <fullName evidence="3">L-fuconolactone hydrolase</fullName>
    </submittedName>
</protein>
<dbReference type="Pfam" id="PF04909">
    <property type="entry name" value="Amidohydro_2"/>
    <property type="match status" value="1"/>
</dbReference>
<dbReference type="Gene3D" id="3.20.20.140">
    <property type="entry name" value="Metal-dependent hydrolases"/>
    <property type="match status" value="1"/>
</dbReference>
<dbReference type="EMBL" id="UOEM01000038">
    <property type="protein sequence ID" value="VAW12169.1"/>
    <property type="molecule type" value="Genomic_DNA"/>
</dbReference>
<dbReference type="InterPro" id="IPR006680">
    <property type="entry name" value="Amidohydro-rel"/>
</dbReference>
<dbReference type="InterPro" id="IPR052350">
    <property type="entry name" value="Metallo-dep_Lactonases"/>
</dbReference>
<evidence type="ECO:0000256" key="1">
    <source>
        <dbReference type="ARBA" id="ARBA00038310"/>
    </source>
</evidence>
<organism evidence="3">
    <name type="scientific">hydrothermal vent metagenome</name>
    <dbReference type="NCBI Taxonomy" id="652676"/>
    <lineage>
        <taxon>unclassified sequences</taxon>
        <taxon>metagenomes</taxon>
        <taxon>ecological metagenomes</taxon>
    </lineage>
</organism>
<keyword evidence="3" id="KW-0378">Hydrolase</keyword>
<comment type="similarity">
    <text evidence="1">Belongs to the metallo-dependent hydrolases superfamily.</text>
</comment>
<dbReference type="PANTHER" id="PTHR43569">
    <property type="entry name" value="AMIDOHYDROLASE"/>
    <property type="match status" value="1"/>
</dbReference>
<dbReference type="PANTHER" id="PTHR43569:SF2">
    <property type="entry name" value="AMIDOHYDROLASE-RELATED DOMAIN-CONTAINING PROTEIN"/>
    <property type="match status" value="1"/>
</dbReference>
<reference evidence="3" key="1">
    <citation type="submission" date="2018-06" db="EMBL/GenBank/DDBJ databases">
        <authorList>
            <person name="Zhirakovskaya E."/>
        </authorList>
    </citation>
    <scope>NUCLEOTIDE SEQUENCE</scope>
</reference>
<evidence type="ECO:0000259" key="2">
    <source>
        <dbReference type="Pfam" id="PF04909"/>
    </source>
</evidence>
<gene>
    <name evidence="3" type="ORF">MNBD_ALPHA09-174</name>
</gene>
<feature type="domain" description="Amidohydrolase-related" evidence="2">
    <location>
        <begin position="7"/>
        <end position="283"/>
    </location>
</feature>
<dbReference type="SUPFAM" id="SSF51556">
    <property type="entry name" value="Metallo-dependent hydrolases"/>
    <property type="match status" value="1"/>
</dbReference>
<dbReference type="GO" id="GO:0016787">
    <property type="term" value="F:hydrolase activity"/>
    <property type="evidence" value="ECO:0007669"/>
    <property type="project" value="UniProtKB-KW"/>
</dbReference>
<dbReference type="InterPro" id="IPR032466">
    <property type="entry name" value="Metal_Hydrolase"/>
</dbReference>
<dbReference type="AlphaFoldDB" id="A0A3B0TJ43"/>
<name>A0A3B0TJ43_9ZZZZ</name>
<proteinExistence type="inferred from homology"/>
<accession>A0A3B0TJ43</accession>
<evidence type="ECO:0000313" key="3">
    <source>
        <dbReference type="EMBL" id="VAW12169.1"/>
    </source>
</evidence>
<sequence length="285" mass="31926">MPDFPIIDAHVHLYDIDGLSYGWLADVPAINRTHLIDDFDTARGHVDIEAFVFAEVAVDPGLHLREAAFAQELADADPRLAGMVAHVPVERGRAIEADLARLKTHATLRGIRRLIETEHNPGICLEPGFIEGVRLLPEHGLSFDICVKHWGMTYAIELVRRCPDVSFILDHIGKPDIGHGLRKPWWGQMRVLAGFPNVVVKLSGVVTEADRGNWKRGDLAPYIAHTIDCFGFDRVMFGSDWPVSTQTHAYPDWPAIIDEVIAGASETERRQLYRETANRTYRLGV</sequence>